<sequence>MAYELTFYCQTALDEPEVTLAKLFRQMAKGGTRVQVFGRGFAEGTMNAGLHLESDPPAKAIVVEISNDPEIATEVLAEDPTGRVKYANTIVRLSGTGINWVLVRAIWLAIEALWPTVAYDEVDGFDITVNMVS</sequence>
<evidence type="ECO:0000313" key="2">
    <source>
        <dbReference type="Proteomes" id="UP001521150"/>
    </source>
</evidence>
<dbReference type="RefSeq" id="WP_233731124.1">
    <property type="nucleotide sequence ID" value="NZ_JAJVCN010000004.1"/>
</dbReference>
<dbReference type="EMBL" id="JAJVCN010000004">
    <property type="protein sequence ID" value="MCE7009592.1"/>
    <property type="molecule type" value="Genomic_DNA"/>
</dbReference>
<comment type="caution">
    <text evidence="1">The sequence shown here is derived from an EMBL/GenBank/DDBJ whole genome shotgun (WGS) entry which is preliminary data.</text>
</comment>
<reference evidence="1 2" key="1">
    <citation type="submission" date="2021-12" db="EMBL/GenBank/DDBJ databases">
        <title>Genome sequence of Kibdelosporangium philippinense ATCC 49844.</title>
        <authorList>
            <person name="Fedorov E.A."/>
            <person name="Omeragic M."/>
            <person name="Shalygina K.F."/>
            <person name="Maclea K.S."/>
        </authorList>
    </citation>
    <scope>NUCLEOTIDE SEQUENCE [LARGE SCALE GENOMIC DNA]</scope>
    <source>
        <strain evidence="1 2">ATCC 49844</strain>
    </source>
</reference>
<organism evidence="1 2">
    <name type="scientific">Kibdelosporangium philippinense</name>
    <dbReference type="NCBI Taxonomy" id="211113"/>
    <lineage>
        <taxon>Bacteria</taxon>
        <taxon>Bacillati</taxon>
        <taxon>Actinomycetota</taxon>
        <taxon>Actinomycetes</taxon>
        <taxon>Pseudonocardiales</taxon>
        <taxon>Pseudonocardiaceae</taxon>
        <taxon>Kibdelosporangium</taxon>
    </lineage>
</organism>
<evidence type="ECO:0000313" key="1">
    <source>
        <dbReference type="EMBL" id="MCE7009592.1"/>
    </source>
</evidence>
<accession>A0ABS8ZPU3</accession>
<name>A0ABS8ZPU3_9PSEU</name>
<proteinExistence type="predicted"/>
<gene>
    <name evidence="1" type="ORF">LWC34_43305</name>
</gene>
<protein>
    <submittedName>
        <fullName evidence="1">Uncharacterized protein</fullName>
    </submittedName>
</protein>
<keyword evidence="2" id="KW-1185">Reference proteome</keyword>
<dbReference type="Proteomes" id="UP001521150">
    <property type="component" value="Unassembled WGS sequence"/>
</dbReference>